<dbReference type="GO" id="GO:0042796">
    <property type="term" value="P:snRNA transcription by RNA polymerase III"/>
    <property type="evidence" value="ECO:0007669"/>
    <property type="project" value="TreeGrafter"/>
</dbReference>
<accession>A0A3B4XDC2</accession>
<dbReference type="GO" id="GO:0045945">
    <property type="term" value="P:positive regulation of transcription by RNA polymerase III"/>
    <property type="evidence" value="ECO:0007669"/>
    <property type="project" value="TreeGrafter"/>
</dbReference>
<dbReference type="STRING" id="1841481.ENSSLDP00000014037"/>
<dbReference type="Proteomes" id="UP000261360">
    <property type="component" value="Unplaced"/>
</dbReference>
<dbReference type="GO" id="GO:0042795">
    <property type="term" value="P:snRNA transcription by RNA polymerase II"/>
    <property type="evidence" value="ECO:0007669"/>
    <property type="project" value="TreeGrafter"/>
</dbReference>
<dbReference type="PANTHER" id="PTHR14633">
    <property type="entry name" value="LITTLE ELONGATION COMPLEX SUBUNIT 2"/>
    <property type="match status" value="1"/>
</dbReference>
<dbReference type="PANTHER" id="PTHR14633:SF3">
    <property type="entry name" value="LITTLE ELONGATION COMPLEX SUBUNIT 2"/>
    <property type="match status" value="1"/>
</dbReference>
<protein>
    <submittedName>
        <fullName evidence="1">Uncharacterized protein</fullName>
    </submittedName>
</protein>
<keyword evidence="2" id="KW-1185">Reference proteome</keyword>
<organism evidence="1 2">
    <name type="scientific">Seriola lalandi dorsalis</name>
    <dbReference type="NCBI Taxonomy" id="1841481"/>
    <lineage>
        <taxon>Eukaryota</taxon>
        <taxon>Metazoa</taxon>
        <taxon>Chordata</taxon>
        <taxon>Craniata</taxon>
        <taxon>Vertebrata</taxon>
        <taxon>Euteleostomi</taxon>
        <taxon>Actinopterygii</taxon>
        <taxon>Neopterygii</taxon>
        <taxon>Teleostei</taxon>
        <taxon>Neoteleostei</taxon>
        <taxon>Acanthomorphata</taxon>
        <taxon>Carangaria</taxon>
        <taxon>Carangiformes</taxon>
        <taxon>Carangidae</taxon>
        <taxon>Seriola</taxon>
    </lineage>
</organism>
<dbReference type="AlphaFoldDB" id="A0A3B4XDC2"/>
<reference evidence="1" key="2">
    <citation type="submission" date="2025-09" db="UniProtKB">
        <authorList>
            <consortium name="Ensembl"/>
        </authorList>
    </citation>
    <scope>IDENTIFICATION</scope>
</reference>
<evidence type="ECO:0000313" key="1">
    <source>
        <dbReference type="Ensembl" id="ENSSLDP00000014037.1"/>
    </source>
</evidence>
<sequence length="302" mass="33906">MIFFFLLSPLENTNIKQGCDVGAAKASCSPSTEDAAEFKDNSCISKEESFCDSSDSDDPYADSVADGEEECKDTRKSRVKLKQVENEPGPAFPEPRLPFPCMSTLSSKDQKTYLGFLMRKKSSDPPQNLKGRVNNEVIQFMRYLQAVAKMCADDYNFISQGAMQYSEDFFRGCLECIKTFPQFYQIHEMTSLTGGTFNPGLNLTFEKQLLIMVMSIVTPFQLLQFSQKTPEGVHNISRDGNAEKLCARYEPHVCLTRDALVKLLDNHGPDFGEPWELPVWIKVNPEKGTATPFSHSGCHGRD</sequence>
<proteinExistence type="predicted"/>
<evidence type="ECO:0000313" key="2">
    <source>
        <dbReference type="Proteomes" id="UP000261360"/>
    </source>
</evidence>
<dbReference type="Ensembl" id="ENSSLDT00000014562.1">
    <property type="protein sequence ID" value="ENSSLDP00000014037.1"/>
    <property type="gene ID" value="ENSSLDG00000011195.1"/>
</dbReference>
<reference evidence="1" key="1">
    <citation type="submission" date="2025-08" db="UniProtKB">
        <authorList>
            <consortium name="Ensembl"/>
        </authorList>
    </citation>
    <scope>IDENTIFICATION</scope>
</reference>
<name>A0A3B4XDC2_SERLL</name>
<dbReference type="GeneTree" id="ENSGT00390000006883"/>